<dbReference type="AlphaFoldDB" id="A0A1G8PCE0"/>
<organism evidence="1 2">
    <name type="scientific">Proteiniclasticum ruminis</name>
    <dbReference type="NCBI Taxonomy" id="398199"/>
    <lineage>
        <taxon>Bacteria</taxon>
        <taxon>Bacillati</taxon>
        <taxon>Bacillota</taxon>
        <taxon>Clostridia</taxon>
        <taxon>Eubacteriales</taxon>
        <taxon>Clostridiaceae</taxon>
        <taxon>Proteiniclasticum</taxon>
    </lineage>
</organism>
<evidence type="ECO:0000313" key="1">
    <source>
        <dbReference type="EMBL" id="SDI90112.1"/>
    </source>
</evidence>
<sequence>MVIGKDQAKGEYGADYIKIRTGDGDQSFTMEDVILM</sequence>
<proteinExistence type="predicted"/>
<dbReference type="EMBL" id="FNDZ01000005">
    <property type="protein sequence ID" value="SDI90112.1"/>
    <property type="molecule type" value="Genomic_DNA"/>
</dbReference>
<evidence type="ECO:0000313" key="2">
    <source>
        <dbReference type="Proteomes" id="UP000183255"/>
    </source>
</evidence>
<accession>A0A1G8PCE0</accession>
<dbReference type="Proteomes" id="UP000183255">
    <property type="component" value="Unassembled WGS sequence"/>
</dbReference>
<protein>
    <submittedName>
        <fullName evidence="1">Uncharacterized protein</fullName>
    </submittedName>
</protein>
<reference evidence="1 2" key="1">
    <citation type="submission" date="2016-10" db="EMBL/GenBank/DDBJ databases">
        <authorList>
            <person name="de Groot N.N."/>
        </authorList>
    </citation>
    <scope>NUCLEOTIDE SEQUENCE [LARGE SCALE GENOMIC DNA]</scope>
    <source>
        <strain evidence="1 2">CGMCC 1.5058</strain>
    </source>
</reference>
<name>A0A1G8PCE0_9CLOT</name>
<gene>
    <name evidence="1" type="ORF">SAMN05421804_10559</name>
</gene>